<dbReference type="EMBL" id="UINC01150448">
    <property type="protein sequence ID" value="SVD43496.1"/>
    <property type="molecule type" value="Genomic_DNA"/>
</dbReference>
<reference evidence="2" key="1">
    <citation type="submission" date="2018-05" db="EMBL/GenBank/DDBJ databases">
        <authorList>
            <person name="Lanie J.A."/>
            <person name="Ng W.-L."/>
            <person name="Kazmierczak K.M."/>
            <person name="Andrzejewski T.M."/>
            <person name="Davidsen T.M."/>
            <person name="Wayne K.J."/>
            <person name="Tettelin H."/>
            <person name="Glass J.I."/>
            <person name="Rusch D."/>
            <person name="Podicherti R."/>
            <person name="Tsui H.-C.T."/>
            <person name="Winkler M.E."/>
        </authorList>
    </citation>
    <scope>NUCLEOTIDE SEQUENCE</scope>
</reference>
<dbReference type="AlphaFoldDB" id="A0A382VAC6"/>
<evidence type="ECO:0000313" key="2">
    <source>
        <dbReference type="EMBL" id="SVD43496.1"/>
    </source>
</evidence>
<accession>A0A382VAC6</accession>
<proteinExistence type="predicted"/>
<keyword evidence="1" id="KW-0560">Oxidoreductase</keyword>
<sequence>MLENSDRFLTTVEIETSRGILMDEDSRKTMNSAQSLAEFDRVDFVSLTDNPGGNPHIRPEVLGQELLSHGREVMINLSCKDYNRN</sequence>
<feature type="non-terminal residue" evidence="2">
    <location>
        <position position="85"/>
    </location>
</feature>
<evidence type="ECO:0000256" key="1">
    <source>
        <dbReference type="ARBA" id="ARBA00023002"/>
    </source>
</evidence>
<protein>
    <recommendedName>
        <fullName evidence="3">Methylenetetrahydrofolate reductase (NAD(P)H)</fullName>
    </recommendedName>
</protein>
<gene>
    <name evidence="2" type="ORF">METZ01_LOCUS396350</name>
</gene>
<organism evidence="2">
    <name type="scientific">marine metagenome</name>
    <dbReference type="NCBI Taxonomy" id="408172"/>
    <lineage>
        <taxon>unclassified sequences</taxon>
        <taxon>metagenomes</taxon>
        <taxon>ecological metagenomes</taxon>
    </lineage>
</organism>
<evidence type="ECO:0008006" key="3">
    <source>
        <dbReference type="Google" id="ProtNLM"/>
    </source>
</evidence>
<dbReference type="InterPro" id="IPR029041">
    <property type="entry name" value="FAD-linked_oxidoreductase-like"/>
</dbReference>
<dbReference type="SUPFAM" id="SSF51730">
    <property type="entry name" value="FAD-linked oxidoreductase"/>
    <property type="match status" value="1"/>
</dbReference>
<dbReference type="GO" id="GO:0016491">
    <property type="term" value="F:oxidoreductase activity"/>
    <property type="evidence" value="ECO:0007669"/>
    <property type="project" value="UniProtKB-KW"/>
</dbReference>
<dbReference type="Gene3D" id="3.20.20.220">
    <property type="match status" value="1"/>
</dbReference>
<name>A0A382VAC6_9ZZZZ</name>